<feature type="transmembrane region" description="Helical" evidence="2">
    <location>
        <begin position="228"/>
        <end position="247"/>
    </location>
</feature>
<evidence type="ECO:0000256" key="2">
    <source>
        <dbReference type="SAM" id="Phobius"/>
    </source>
</evidence>
<feature type="region of interest" description="Disordered" evidence="1">
    <location>
        <begin position="346"/>
        <end position="369"/>
    </location>
</feature>
<proteinExistence type="predicted"/>
<feature type="transmembrane region" description="Helical" evidence="2">
    <location>
        <begin position="159"/>
        <end position="180"/>
    </location>
</feature>
<keyword evidence="5" id="KW-1185">Reference proteome</keyword>
<keyword evidence="2" id="KW-0472">Membrane</keyword>
<dbReference type="Proteomes" id="UP000320762">
    <property type="component" value="Unassembled WGS sequence"/>
</dbReference>
<dbReference type="InterPro" id="IPR045339">
    <property type="entry name" value="DUF6534"/>
</dbReference>
<feature type="transmembrane region" description="Helical" evidence="2">
    <location>
        <begin position="118"/>
        <end position="139"/>
    </location>
</feature>
<feature type="transmembrane region" description="Helical" evidence="2">
    <location>
        <begin position="200"/>
        <end position="222"/>
    </location>
</feature>
<reference evidence="4 5" key="1">
    <citation type="journal article" date="2019" name="New Phytol.">
        <title>Comparative genomics reveals unique wood-decay strategies and fruiting body development in the Schizophyllaceae.</title>
        <authorList>
            <person name="Almasi E."/>
            <person name="Sahu N."/>
            <person name="Krizsan K."/>
            <person name="Balint B."/>
            <person name="Kovacs G.M."/>
            <person name="Kiss B."/>
            <person name="Cseklye J."/>
            <person name="Drula E."/>
            <person name="Henrissat B."/>
            <person name="Nagy I."/>
            <person name="Chovatia M."/>
            <person name="Adam C."/>
            <person name="LaButti K."/>
            <person name="Lipzen A."/>
            <person name="Riley R."/>
            <person name="Grigoriev I.V."/>
            <person name="Nagy L.G."/>
        </authorList>
    </citation>
    <scope>NUCLEOTIDE SEQUENCE [LARGE SCALE GENOMIC DNA]</scope>
    <source>
        <strain evidence="4 5">NL-1724</strain>
    </source>
</reference>
<name>A0A550CQ32_9AGAR</name>
<gene>
    <name evidence="4" type="ORF">BD626DRAFT_565970</name>
</gene>
<feature type="transmembrane region" description="Helical" evidence="2">
    <location>
        <begin position="85"/>
        <end position="106"/>
    </location>
</feature>
<dbReference type="Pfam" id="PF20152">
    <property type="entry name" value="DUF6534"/>
    <property type="match status" value="1"/>
</dbReference>
<sequence>MPTLVPLDDLLGAAFVGILASAVVFGITCLQVYLYYTEHATRDSAQFKAFVGVLLAADALHLAFLAAAYYHYTVSNFGQYLALKLPHWTLLSSIFPGVVVSYSVQLEVQGPVGRHSRWIAALIAALGFVKFALGIMYSAVGIGKHVVFSDTRTLEVYSVGGLSADIACDVVITGAMCFLLDHKRTAYERTNRIITTLKIYVLQSCLLTTVCATASLALWIALPHTLAYAPFYFLLIRLYLLSFLSILNSRDHLRTTIERQDAVAFSNLELSSSGIASGPGLKSSGVNFTGCSCNIHSSGGHEKRLSVKDIVTATQSGNREDKGEPLRPASLCIDIPARRSHSIVEFRAPSGDDGEGTKEVYTAGDKRLA</sequence>
<evidence type="ECO:0000313" key="4">
    <source>
        <dbReference type="EMBL" id="TRM66905.1"/>
    </source>
</evidence>
<evidence type="ECO:0000313" key="5">
    <source>
        <dbReference type="Proteomes" id="UP000320762"/>
    </source>
</evidence>
<keyword evidence="2" id="KW-0812">Transmembrane</keyword>
<protein>
    <recommendedName>
        <fullName evidence="3">DUF6534 domain-containing protein</fullName>
    </recommendedName>
</protein>
<dbReference type="EMBL" id="VDMD01000003">
    <property type="protein sequence ID" value="TRM66905.1"/>
    <property type="molecule type" value="Genomic_DNA"/>
</dbReference>
<organism evidence="4 5">
    <name type="scientific">Schizophyllum amplum</name>
    <dbReference type="NCBI Taxonomy" id="97359"/>
    <lineage>
        <taxon>Eukaryota</taxon>
        <taxon>Fungi</taxon>
        <taxon>Dikarya</taxon>
        <taxon>Basidiomycota</taxon>
        <taxon>Agaricomycotina</taxon>
        <taxon>Agaricomycetes</taxon>
        <taxon>Agaricomycetidae</taxon>
        <taxon>Agaricales</taxon>
        <taxon>Schizophyllaceae</taxon>
        <taxon>Schizophyllum</taxon>
    </lineage>
</organism>
<feature type="domain" description="DUF6534" evidence="3">
    <location>
        <begin position="166"/>
        <end position="252"/>
    </location>
</feature>
<accession>A0A550CQ32</accession>
<keyword evidence="2" id="KW-1133">Transmembrane helix</keyword>
<evidence type="ECO:0000256" key="1">
    <source>
        <dbReference type="SAM" id="MobiDB-lite"/>
    </source>
</evidence>
<dbReference type="PANTHER" id="PTHR40465">
    <property type="entry name" value="CHROMOSOME 1, WHOLE GENOME SHOTGUN SEQUENCE"/>
    <property type="match status" value="1"/>
</dbReference>
<feature type="transmembrane region" description="Helical" evidence="2">
    <location>
        <begin position="47"/>
        <end position="70"/>
    </location>
</feature>
<comment type="caution">
    <text evidence="4">The sequence shown here is derived from an EMBL/GenBank/DDBJ whole genome shotgun (WGS) entry which is preliminary data.</text>
</comment>
<evidence type="ECO:0000259" key="3">
    <source>
        <dbReference type="Pfam" id="PF20152"/>
    </source>
</evidence>
<dbReference type="PANTHER" id="PTHR40465:SF1">
    <property type="entry name" value="DUF6534 DOMAIN-CONTAINING PROTEIN"/>
    <property type="match status" value="1"/>
</dbReference>
<dbReference type="STRING" id="97359.A0A550CQ32"/>
<dbReference type="OrthoDB" id="2535105at2759"/>
<dbReference type="AlphaFoldDB" id="A0A550CQ32"/>
<feature type="transmembrane region" description="Helical" evidence="2">
    <location>
        <begin position="12"/>
        <end position="35"/>
    </location>
</feature>